<keyword evidence="5" id="KW-0496">Mitochondrion</keyword>
<dbReference type="GO" id="GO:0003735">
    <property type="term" value="F:structural constituent of ribosome"/>
    <property type="evidence" value="ECO:0007669"/>
    <property type="project" value="InterPro"/>
</dbReference>
<dbReference type="InterPro" id="IPR052143">
    <property type="entry name" value="Mitoribosomal_bL36m"/>
</dbReference>
<evidence type="ECO:0000256" key="5">
    <source>
        <dbReference type="ARBA" id="ARBA00023128"/>
    </source>
</evidence>
<evidence type="ECO:0000256" key="3">
    <source>
        <dbReference type="ARBA" id="ARBA00022946"/>
    </source>
</evidence>
<keyword evidence="3" id="KW-0809">Transit peptide</keyword>
<evidence type="ECO:0000256" key="1">
    <source>
        <dbReference type="ARBA" id="ARBA00004173"/>
    </source>
</evidence>
<dbReference type="GO" id="GO:0005762">
    <property type="term" value="C:mitochondrial large ribosomal subunit"/>
    <property type="evidence" value="ECO:0007669"/>
    <property type="project" value="TreeGrafter"/>
</dbReference>
<dbReference type="STRING" id="6293.A0A1I8EEZ3"/>
<dbReference type="InterPro" id="IPR035977">
    <property type="entry name" value="Ribosomal_bL36_sp"/>
</dbReference>
<dbReference type="PANTHER" id="PTHR46909">
    <property type="entry name" value="39S RIBOSOMAL PROTEIN L36, MITOCHONDRIAL"/>
    <property type="match status" value="1"/>
</dbReference>
<proteinExistence type="inferred from homology"/>
<reference evidence="9" key="3">
    <citation type="submission" date="2016-11" db="UniProtKB">
        <authorList>
            <consortium name="WormBaseParasite"/>
        </authorList>
    </citation>
    <scope>IDENTIFICATION</scope>
    <source>
        <strain evidence="9 10">pt0022</strain>
    </source>
</reference>
<evidence type="ECO:0000256" key="7">
    <source>
        <dbReference type="RuleBase" id="RU000570"/>
    </source>
</evidence>
<dbReference type="WBParaSite" id="mrna-Wban_04377">
    <property type="protein sequence ID" value="mrna-Wban_04377"/>
    <property type="gene ID" value="Wban_04377"/>
</dbReference>
<organism evidence="9">
    <name type="scientific">Wuchereria bancrofti</name>
    <dbReference type="NCBI Taxonomy" id="6293"/>
    <lineage>
        <taxon>Eukaryota</taxon>
        <taxon>Metazoa</taxon>
        <taxon>Ecdysozoa</taxon>
        <taxon>Nematoda</taxon>
        <taxon>Chromadorea</taxon>
        <taxon>Rhabditida</taxon>
        <taxon>Spirurina</taxon>
        <taxon>Spiruromorpha</taxon>
        <taxon>Filarioidea</taxon>
        <taxon>Onchocercidae</taxon>
        <taxon>Wuchereria</taxon>
    </lineage>
</organism>
<evidence type="ECO:0000256" key="6">
    <source>
        <dbReference type="ARBA" id="ARBA00023274"/>
    </source>
</evidence>
<keyword evidence="4 7" id="KW-0689">Ribosomal protein</keyword>
<dbReference type="Pfam" id="PF00444">
    <property type="entry name" value="Ribosomal_L36"/>
    <property type="match status" value="1"/>
</dbReference>
<sequence>MINSHFSKSFLGKHVSRQFFIEITRMLSVGRIAAAGCRSCQTILRNLLNPESSVFESRANFKVRQQLKLRCSHCYFIRVDGRWEVRCTEYAKHHQKEPFNVKLLW</sequence>
<evidence type="ECO:0000313" key="8">
    <source>
        <dbReference type="Proteomes" id="UP000093561"/>
    </source>
</evidence>
<dbReference type="PANTHER" id="PTHR46909:SF1">
    <property type="entry name" value="LARGE RIBOSOMAL SUBUNIT PROTEIN BL36M"/>
    <property type="match status" value="1"/>
</dbReference>
<dbReference type="NCBIfam" id="TIGR01022">
    <property type="entry name" value="rpmJ_bact"/>
    <property type="match status" value="1"/>
</dbReference>
<evidence type="ECO:0000256" key="2">
    <source>
        <dbReference type="ARBA" id="ARBA00007645"/>
    </source>
</evidence>
<dbReference type="InterPro" id="IPR000473">
    <property type="entry name" value="Ribosomal_bL36"/>
</dbReference>
<evidence type="ECO:0000313" key="9">
    <source>
        <dbReference type="WBParaSite" id="maker-PairedContig_1763-snap-gene-0.26-mRNA-1"/>
    </source>
</evidence>
<comment type="subcellular location">
    <subcellularLocation>
        <location evidence="1">Mitochondrion</location>
    </subcellularLocation>
</comment>
<evidence type="ECO:0000256" key="4">
    <source>
        <dbReference type="ARBA" id="ARBA00022980"/>
    </source>
</evidence>
<protein>
    <recommendedName>
        <fullName evidence="7">Ribosomal protein</fullName>
    </recommendedName>
</protein>
<comment type="similarity">
    <text evidence="2 7">Belongs to the bacterial ribosomal protein bL36 family.</text>
</comment>
<dbReference type="AlphaFoldDB" id="A0A1I8EEZ3"/>
<name>A0A1I8EEZ3_WUCBA</name>
<dbReference type="WBParaSite" id="maker-PairedContig_1763-snap-gene-0.26-mRNA-1">
    <property type="protein sequence ID" value="maker-PairedContig_1763-snap-gene-0.26-mRNA-1"/>
    <property type="gene ID" value="maker-PairedContig_1763-snap-gene-0.26"/>
</dbReference>
<dbReference type="SUPFAM" id="SSF57840">
    <property type="entry name" value="Ribosomal protein L36"/>
    <property type="match status" value="1"/>
</dbReference>
<reference evidence="8" key="1">
    <citation type="submission" date="2015-03" db="EMBL/GenBank/DDBJ databases">
        <title>Wuchereria bancrofti Genome Sequencing Papua New Guinea Strain.</title>
        <authorList>
            <person name="Small S.T."/>
            <person name="Serre D."/>
            <person name="Zimmerman P.A."/>
        </authorList>
    </citation>
    <scope>NUCLEOTIDE SEQUENCE [LARGE SCALE GENOMIC DNA]</scope>
    <source>
        <strain evidence="8">pt0022</strain>
    </source>
</reference>
<evidence type="ECO:0000313" key="10">
    <source>
        <dbReference type="WBParaSite" id="mrna-Wban_04377"/>
    </source>
</evidence>
<accession>A0A1I8EEZ3</accession>
<dbReference type="GO" id="GO:0006412">
    <property type="term" value="P:translation"/>
    <property type="evidence" value="ECO:0007669"/>
    <property type="project" value="InterPro"/>
</dbReference>
<dbReference type="Proteomes" id="UP000093561">
    <property type="component" value="Unassembled WGS sequence"/>
</dbReference>
<keyword evidence="6 7" id="KW-0687">Ribonucleoprotein</keyword>
<reference evidence="8" key="2">
    <citation type="journal article" date="2016" name="Mol. Ecol.">
        <title>Population genomics of the filarial nematode parasite Wuchereria bancrofti from mosquitoes.</title>
        <authorList>
            <person name="Small S.T."/>
            <person name="Reimer L.J."/>
            <person name="Tisch D.J."/>
            <person name="King C.L."/>
            <person name="Christensen B.M."/>
            <person name="Siba P.M."/>
            <person name="Kazura J.W."/>
            <person name="Serre D."/>
            <person name="Zimmerman P.A."/>
        </authorList>
    </citation>
    <scope>NUCLEOTIDE SEQUENCE</scope>
    <source>
        <strain evidence="8">pt0022</strain>
    </source>
</reference>